<dbReference type="PANTHER" id="PTHR43357">
    <property type="entry name" value="INNER MEMBRANE ABC TRANSPORTER PERMEASE PROTEIN YDCV"/>
    <property type="match status" value="1"/>
</dbReference>
<evidence type="ECO:0000259" key="9">
    <source>
        <dbReference type="PROSITE" id="PS50928"/>
    </source>
</evidence>
<evidence type="ECO:0000256" key="2">
    <source>
        <dbReference type="ARBA" id="ARBA00022448"/>
    </source>
</evidence>
<gene>
    <name evidence="10" type="ORF">ATO9_15780</name>
</gene>
<dbReference type="GO" id="GO:0055085">
    <property type="term" value="P:transmembrane transport"/>
    <property type="evidence" value="ECO:0007669"/>
    <property type="project" value="InterPro"/>
</dbReference>
<accession>A0A0A0EC07</accession>
<keyword evidence="6 8" id="KW-1133">Transmembrane helix</keyword>
<dbReference type="STRING" id="1461694.ATO9_15780"/>
<dbReference type="RefSeq" id="WP_043751163.1">
    <property type="nucleotide sequence ID" value="NZ_AQQX01000007.1"/>
</dbReference>
<evidence type="ECO:0000256" key="4">
    <source>
        <dbReference type="ARBA" id="ARBA00022519"/>
    </source>
</evidence>
<proteinExistence type="inferred from homology"/>
<dbReference type="Proteomes" id="UP000030004">
    <property type="component" value="Unassembled WGS sequence"/>
</dbReference>
<name>A0A0A0EC07_9RHOB</name>
<evidence type="ECO:0000256" key="7">
    <source>
        <dbReference type="ARBA" id="ARBA00023136"/>
    </source>
</evidence>
<evidence type="ECO:0000256" key="5">
    <source>
        <dbReference type="ARBA" id="ARBA00022692"/>
    </source>
</evidence>
<feature type="transmembrane region" description="Helical" evidence="8">
    <location>
        <begin position="225"/>
        <end position="245"/>
    </location>
</feature>
<keyword evidence="4" id="KW-0997">Cell inner membrane</keyword>
<evidence type="ECO:0000256" key="3">
    <source>
        <dbReference type="ARBA" id="ARBA00022475"/>
    </source>
</evidence>
<feature type="transmembrane region" description="Helical" evidence="8">
    <location>
        <begin position="120"/>
        <end position="141"/>
    </location>
</feature>
<evidence type="ECO:0000313" key="11">
    <source>
        <dbReference type="Proteomes" id="UP000030004"/>
    </source>
</evidence>
<keyword evidence="5 8" id="KW-0812">Transmembrane</keyword>
<dbReference type="CDD" id="cd06261">
    <property type="entry name" value="TM_PBP2"/>
    <property type="match status" value="1"/>
</dbReference>
<feature type="transmembrane region" description="Helical" evidence="8">
    <location>
        <begin position="53"/>
        <end position="83"/>
    </location>
</feature>
<dbReference type="GO" id="GO:0005886">
    <property type="term" value="C:plasma membrane"/>
    <property type="evidence" value="ECO:0007669"/>
    <property type="project" value="UniProtKB-SubCell"/>
</dbReference>
<keyword evidence="11" id="KW-1185">Reference proteome</keyword>
<evidence type="ECO:0000313" key="10">
    <source>
        <dbReference type="EMBL" id="KGM47785.1"/>
    </source>
</evidence>
<dbReference type="SUPFAM" id="SSF161098">
    <property type="entry name" value="MetI-like"/>
    <property type="match status" value="1"/>
</dbReference>
<comment type="caution">
    <text evidence="10">The sequence shown here is derived from an EMBL/GenBank/DDBJ whole genome shotgun (WGS) entry which is preliminary data.</text>
</comment>
<dbReference type="eggNOG" id="COG1177">
    <property type="taxonomic scope" value="Bacteria"/>
</dbReference>
<dbReference type="InterPro" id="IPR035906">
    <property type="entry name" value="MetI-like_sf"/>
</dbReference>
<comment type="subcellular location">
    <subcellularLocation>
        <location evidence="1">Cell inner membrane</location>
        <topology evidence="1">Multi-pass membrane protein</topology>
    </subcellularLocation>
    <subcellularLocation>
        <location evidence="8">Cell membrane</location>
        <topology evidence="8">Multi-pass membrane protein</topology>
    </subcellularLocation>
</comment>
<evidence type="ECO:0000256" key="6">
    <source>
        <dbReference type="ARBA" id="ARBA00022989"/>
    </source>
</evidence>
<dbReference type="InterPro" id="IPR000515">
    <property type="entry name" value="MetI-like"/>
</dbReference>
<keyword evidence="7 8" id="KW-0472">Membrane</keyword>
<evidence type="ECO:0000256" key="8">
    <source>
        <dbReference type="RuleBase" id="RU363032"/>
    </source>
</evidence>
<organism evidence="10 11">
    <name type="scientific">Pseudooceanicola atlanticus</name>
    <dbReference type="NCBI Taxonomy" id="1461694"/>
    <lineage>
        <taxon>Bacteria</taxon>
        <taxon>Pseudomonadati</taxon>
        <taxon>Pseudomonadota</taxon>
        <taxon>Alphaproteobacteria</taxon>
        <taxon>Rhodobacterales</taxon>
        <taxon>Paracoccaceae</taxon>
        <taxon>Pseudooceanicola</taxon>
    </lineage>
</organism>
<comment type="similarity">
    <text evidence="8">Belongs to the binding-protein-dependent transport system permease family.</text>
</comment>
<dbReference type="OrthoDB" id="6496035at2"/>
<feature type="transmembrane region" description="Helical" evidence="8">
    <location>
        <begin position="182"/>
        <end position="205"/>
    </location>
</feature>
<evidence type="ECO:0000256" key="1">
    <source>
        <dbReference type="ARBA" id="ARBA00004429"/>
    </source>
</evidence>
<dbReference type="PANTHER" id="PTHR43357:SF4">
    <property type="entry name" value="INNER MEMBRANE ABC TRANSPORTER PERMEASE PROTEIN YDCV"/>
    <property type="match status" value="1"/>
</dbReference>
<reference evidence="10 11" key="1">
    <citation type="journal article" date="2015" name="Antonie Van Leeuwenhoek">
        <title>Pseudooceanicola atlanticus gen. nov. sp. nov., isolated from surface seawater of the Atlantic Ocean and reclassification of Oceanicola batsensis, Oceanicola marinus, Oceanicola nitratireducens, Oceanicola nanhaiensis, Oceanicola antarcticus and Oceanicola flagellatus, as Pseudooceanicola batsensis comb. nov., Pseudooceanicola marinus comb. nov., Pseudooceanicola nitratireducens comb. nov., Pseudooceanicola nanhaiensis comb. nov., Pseudooceanicola antarcticus comb. nov., and Pseudooceanicola flagellatus comb. nov.</title>
        <authorList>
            <person name="Lai Q."/>
            <person name="Li G."/>
            <person name="Liu X."/>
            <person name="Du Y."/>
            <person name="Sun F."/>
            <person name="Shao Z."/>
        </authorList>
    </citation>
    <scope>NUCLEOTIDE SEQUENCE [LARGE SCALE GENOMIC DNA]</scope>
    <source>
        <strain evidence="10 11">22II-s11g</strain>
    </source>
</reference>
<dbReference type="AlphaFoldDB" id="A0A0A0EC07"/>
<sequence>MTTRAIAIAVLLFLPLPIVIVVLSSFTSAGYLSFPIKGVSLRWYAEFLGSADWLKVLGTSALLALIGALVSTAASFAAAWAVVRHEMRFGTTYETILLTPLIFPHAAIGVIMIVTLSGLGWLGTFTGLILVHCILTIPYAYRPVVAALRKADPALEEAAASLGARPWRTFWLVSLPAVRPGLVTSLLFSFIISFDEVTVTMFLVGPFVMTLPVQVFSEVLESASPIIAAVSAALVLFTSLMVFVLDKVIGIQFFVERD</sequence>
<dbReference type="PROSITE" id="PS50928">
    <property type="entry name" value="ABC_TM1"/>
    <property type="match status" value="1"/>
</dbReference>
<dbReference type="EMBL" id="AQQX01000007">
    <property type="protein sequence ID" value="KGM47785.1"/>
    <property type="molecule type" value="Genomic_DNA"/>
</dbReference>
<keyword evidence="3" id="KW-1003">Cell membrane</keyword>
<feature type="domain" description="ABC transmembrane type-1" evidence="9">
    <location>
        <begin position="57"/>
        <end position="245"/>
    </location>
</feature>
<dbReference type="Pfam" id="PF00528">
    <property type="entry name" value="BPD_transp_1"/>
    <property type="match status" value="1"/>
</dbReference>
<protein>
    <submittedName>
        <fullName evidence="10">ABC transporter permease</fullName>
    </submittedName>
</protein>
<dbReference type="Gene3D" id="1.10.3720.10">
    <property type="entry name" value="MetI-like"/>
    <property type="match status" value="1"/>
</dbReference>
<feature type="transmembrane region" description="Helical" evidence="8">
    <location>
        <begin position="95"/>
        <end position="114"/>
    </location>
</feature>
<keyword evidence="2 8" id="KW-0813">Transport</keyword>